<evidence type="ECO:0000313" key="12">
    <source>
        <dbReference type="EMBL" id="XBH21856.1"/>
    </source>
</evidence>
<dbReference type="InterPro" id="IPR004424">
    <property type="entry name" value="IspE"/>
</dbReference>
<dbReference type="SUPFAM" id="SSF54211">
    <property type="entry name" value="Ribosomal protein S5 domain 2-like"/>
    <property type="match status" value="1"/>
</dbReference>
<evidence type="ECO:0000256" key="3">
    <source>
        <dbReference type="ARBA" id="ARBA00017473"/>
    </source>
</evidence>
<comment type="pathway">
    <text evidence="9">Isoprenoid biosynthesis; isopentenyl diphosphate biosynthesis via DXP pathway; isopentenyl diphosphate from 1-deoxy-D-xylulose 5-phosphate: step 3/6.</text>
</comment>
<dbReference type="Pfam" id="PF08544">
    <property type="entry name" value="GHMP_kinases_C"/>
    <property type="match status" value="1"/>
</dbReference>
<organism evidence="12">
    <name type="scientific">Jonesiaceae bacterium BS-20</name>
    <dbReference type="NCBI Taxonomy" id="3120821"/>
    <lineage>
        <taxon>Bacteria</taxon>
        <taxon>Bacillati</taxon>
        <taxon>Actinomycetota</taxon>
        <taxon>Actinomycetes</taxon>
        <taxon>Micrococcales</taxon>
        <taxon>Jonesiaceae</taxon>
    </lineage>
</organism>
<evidence type="ECO:0000259" key="11">
    <source>
        <dbReference type="Pfam" id="PF08544"/>
    </source>
</evidence>
<evidence type="ECO:0000256" key="4">
    <source>
        <dbReference type="ARBA" id="ARBA00022679"/>
    </source>
</evidence>
<keyword evidence="7 9" id="KW-0067">ATP-binding</keyword>
<dbReference type="EC" id="2.7.1.148" evidence="2 9"/>
<evidence type="ECO:0000256" key="2">
    <source>
        <dbReference type="ARBA" id="ARBA00012052"/>
    </source>
</evidence>
<evidence type="ECO:0000259" key="10">
    <source>
        <dbReference type="Pfam" id="PF00288"/>
    </source>
</evidence>
<dbReference type="GO" id="GO:0005524">
    <property type="term" value="F:ATP binding"/>
    <property type="evidence" value="ECO:0007669"/>
    <property type="project" value="UniProtKB-UniRule"/>
</dbReference>
<dbReference type="PANTHER" id="PTHR43527:SF2">
    <property type="entry name" value="4-DIPHOSPHOCYTIDYL-2-C-METHYL-D-ERYTHRITOL KINASE, CHLOROPLASTIC"/>
    <property type="match status" value="1"/>
</dbReference>
<dbReference type="GO" id="GO:0016114">
    <property type="term" value="P:terpenoid biosynthetic process"/>
    <property type="evidence" value="ECO:0007669"/>
    <property type="project" value="UniProtKB-UniRule"/>
</dbReference>
<dbReference type="HAMAP" id="MF_00061">
    <property type="entry name" value="IspE"/>
    <property type="match status" value="1"/>
</dbReference>
<feature type="domain" description="GHMP kinase N-terminal" evidence="10">
    <location>
        <begin position="71"/>
        <end position="149"/>
    </location>
</feature>
<evidence type="ECO:0000256" key="1">
    <source>
        <dbReference type="ARBA" id="ARBA00009684"/>
    </source>
</evidence>
<dbReference type="AlphaFoldDB" id="A0AAU7DYM3"/>
<evidence type="ECO:0000256" key="7">
    <source>
        <dbReference type="ARBA" id="ARBA00022840"/>
    </source>
</evidence>
<dbReference type="Gene3D" id="3.30.230.10">
    <property type="match status" value="1"/>
</dbReference>
<proteinExistence type="inferred from homology"/>
<dbReference type="PANTHER" id="PTHR43527">
    <property type="entry name" value="4-DIPHOSPHOCYTIDYL-2-C-METHYL-D-ERYTHRITOL KINASE, CHLOROPLASTIC"/>
    <property type="match status" value="1"/>
</dbReference>
<dbReference type="InterPro" id="IPR013750">
    <property type="entry name" value="GHMP_kinase_C_dom"/>
</dbReference>
<dbReference type="InterPro" id="IPR006204">
    <property type="entry name" value="GHMP_kinase_N_dom"/>
</dbReference>
<sequence length="301" mass="30584">MPSQVTVRAPGKVNLSLRVGGLDNRGYHPLINVFQAVSAWEEVTATPRADNAISLSVQGPGARFVPLNETNLVAKAARALQQFTGTDLGANLAVIKGVPVAGGMAGGSADAAATLVALNAMWRLGLSTPELLEIGATLGADVPFCLFGGTAVGLGHGEQLTAVATSGQFHWVFALRAKGLSTPSVFGRFDTLHPGGKPLDDGANAGLYAALTSGDANALATHLHNDLHEAALAMAPDLQRTMDAALEAGGLRAMVSGSGPTLAVLCDSETSAQRIKQDLLAKGVCADALVASGAVRGAHIV</sequence>
<dbReference type="SUPFAM" id="SSF55060">
    <property type="entry name" value="GHMP Kinase, C-terminal domain"/>
    <property type="match status" value="1"/>
</dbReference>
<keyword evidence="9" id="KW-0414">Isoprene biosynthesis</keyword>
<comment type="function">
    <text evidence="9">Catalyzes the phosphorylation of the position 2 hydroxy group of 4-diphosphocytidyl-2C-methyl-D-erythritol.</text>
</comment>
<feature type="active site" evidence="9">
    <location>
        <position position="141"/>
    </location>
</feature>
<evidence type="ECO:0000256" key="5">
    <source>
        <dbReference type="ARBA" id="ARBA00022741"/>
    </source>
</evidence>
<dbReference type="Pfam" id="PF00288">
    <property type="entry name" value="GHMP_kinases_N"/>
    <property type="match status" value="1"/>
</dbReference>
<dbReference type="EMBL" id="CP146203">
    <property type="protein sequence ID" value="XBH21856.1"/>
    <property type="molecule type" value="Genomic_DNA"/>
</dbReference>
<feature type="active site" evidence="9">
    <location>
        <position position="12"/>
    </location>
</feature>
<comment type="similarity">
    <text evidence="1 9">Belongs to the GHMP kinase family. IspE subfamily.</text>
</comment>
<reference evidence="12" key="1">
    <citation type="submission" date="2024-02" db="EMBL/GenBank/DDBJ databases">
        <title>Tomenella chthoni gen. nov. sp. nov., a member of the family Jonesiaceae isolated from bat guano.</title>
        <authorList>
            <person name="Miller S.L."/>
            <person name="King J."/>
            <person name="Sankaranarayanan K."/>
            <person name="Lawson P.A."/>
        </authorList>
    </citation>
    <scope>NUCLEOTIDE SEQUENCE</scope>
    <source>
        <strain evidence="12">BS-20</strain>
    </source>
</reference>
<dbReference type="GO" id="GO:0050515">
    <property type="term" value="F:4-(cytidine 5'-diphospho)-2-C-methyl-D-erythritol kinase activity"/>
    <property type="evidence" value="ECO:0007669"/>
    <property type="project" value="UniProtKB-UniRule"/>
</dbReference>
<protein>
    <recommendedName>
        <fullName evidence="3 9">4-diphosphocytidyl-2-C-methyl-D-erythritol kinase</fullName>
        <shortName evidence="9">CMK</shortName>
        <ecNumber evidence="2 9">2.7.1.148</ecNumber>
    </recommendedName>
    <alternativeName>
        <fullName evidence="8 9">4-(cytidine-5'-diphospho)-2-C-methyl-D-erythritol kinase</fullName>
    </alternativeName>
</protein>
<keyword evidence="4 9" id="KW-0808">Transferase</keyword>
<evidence type="ECO:0000256" key="6">
    <source>
        <dbReference type="ARBA" id="ARBA00022777"/>
    </source>
</evidence>
<name>A0AAU7DYM3_9MICO</name>
<dbReference type="NCBIfam" id="NF002870">
    <property type="entry name" value="PRK03188.1"/>
    <property type="match status" value="1"/>
</dbReference>
<dbReference type="Gene3D" id="3.30.70.890">
    <property type="entry name" value="GHMP kinase, C-terminal domain"/>
    <property type="match status" value="1"/>
</dbReference>
<gene>
    <name evidence="9" type="primary">ispE</name>
    <name evidence="12" type="ORF">V5R04_01105</name>
</gene>
<feature type="binding site" evidence="9">
    <location>
        <begin position="99"/>
        <end position="109"/>
    </location>
    <ligand>
        <name>ATP</name>
        <dbReference type="ChEBI" id="CHEBI:30616"/>
    </ligand>
</feature>
<dbReference type="InterPro" id="IPR036554">
    <property type="entry name" value="GHMP_kinase_C_sf"/>
</dbReference>
<dbReference type="PIRSF" id="PIRSF010376">
    <property type="entry name" value="IspE"/>
    <property type="match status" value="1"/>
</dbReference>
<keyword evidence="6 9" id="KW-0418">Kinase</keyword>
<keyword evidence="5 9" id="KW-0547">Nucleotide-binding</keyword>
<evidence type="ECO:0000256" key="9">
    <source>
        <dbReference type="HAMAP-Rule" id="MF_00061"/>
    </source>
</evidence>
<accession>A0AAU7DYM3</accession>
<dbReference type="GO" id="GO:0019288">
    <property type="term" value="P:isopentenyl diphosphate biosynthetic process, methylerythritol 4-phosphate pathway"/>
    <property type="evidence" value="ECO:0007669"/>
    <property type="project" value="UniProtKB-UniRule"/>
</dbReference>
<dbReference type="InterPro" id="IPR014721">
    <property type="entry name" value="Ribsml_uS5_D2-typ_fold_subgr"/>
</dbReference>
<evidence type="ECO:0000256" key="8">
    <source>
        <dbReference type="ARBA" id="ARBA00032554"/>
    </source>
</evidence>
<dbReference type="NCBIfam" id="TIGR00154">
    <property type="entry name" value="ispE"/>
    <property type="match status" value="1"/>
</dbReference>
<dbReference type="InterPro" id="IPR020568">
    <property type="entry name" value="Ribosomal_Su5_D2-typ_SF"/>
</dbReference>
<comment type="catalytic activity">
    <reaction evidence="9">
        <text>4-CDP-2-C-methyl-D-erythritol + ATP = 4-CDP-2-C-methyl-D-erythritol 2-phosphate + ADP + H(+)</text>
        <dbReference type="Rhea" id="RHEA:18437"/>
        <dbReference type="ChEBI" id="CHEBI:15378"/>
        <dbReference type="ChEBI" id="CHEBI:30616"/>
        <dbReference type="ChEBI" id="CHEBI:57823"/>
        <dbReference type="ChEBI" id="CHEBI:57919"/>
        <dbReference type="ChEBI" id="CHEBI:456216"/>
        <dbReference type="EC" id="2.7.1.148"/>
    </reaction>
</comment>
<feature type="domain" description="GHMP kinase C-terminal" evidence="11">
    <location>
        <begin position="209"/>
        <end position="283"/>
    </location>
</feature>